<dbReference type="PANTHER" id="PTHR48465">
    <property type="entry name" value="PROTEIN SSUH2 HOMOLOG"/>
    <property type="match status" value="1"/>
</dbReference>
<dbReference type="EMBL" id="KB299377">
    <property type="protein sequence ID" value="ELU08076.1"/>
    <property type="molecule type" value="Genomic_DNA"/>
</dbReference>
<gene>
    <name evidence="1" type="ORF">CAPTEDRAFT_138252</name>
</gene>
<dbReference type="PANTHER" id="PTHR48465:SF1">
    <property type="entry name" value="PROTEIN SSUH2 HOMOLOG"/>
    <property type="match status" value="1"/>
</dbReference>
<evidence type="ECO:0000313" key="2">
    <source>
        <dbReference type="EnsemblMetazoa" id="CapteP138252"/>
    </source>
</evidence>
<dbReference type="HOGENOM" id="CLU_044550_2_1_1"/>
<sequence>IDEAEAKTAFMREVGKHCCWGKKVARTMHILKIIPSSALHYTLETYTEERSTSWEHEPYHVGGSIDGPINGPPPGPWDIHCNPTQTFHNEVHFLEVPKTSSVTPCHACGAMGWMRCHMCMGRGFKRCITCLGQGRLWKADAHGHRHMVSCWHCHGTGRKKCMSCGGDGRIQCRTCQGFRQIKCFIKLKVEYLAHQLEHIVEHTDMPEQLVKHVAGEIVFEQTQPSVWPISNYPVQEVCLASQRLVHEHNSQFQGKAKIIMQRHKLRAVPVSECTYTWKSDDDDEDEERRFWVYGKENACYAPDYPMKYCWGCQIL</sequence>
<name>R7UXG8_CAPTE</name>
<organism evidence="1">
    <name type="scientific">Capitella teleta</name>
    <name type="common">Polychaete worm</name>
    <dbReference type="NCBI Taxonomy" id="283909"/>
    <lineage>
        <taxon>Eukaryota</taxon>
        <taxon>Metazoa</taxon>
        <taxon>Spiralia</taxon>
        <taxon>Lophotrochozoa</taxon>
        <taxon>Annelida</taxon>
        <taxon>Polychaeta</taxon>
        <taxon>Sedentaria</taxon>
        <taxon>Scolecida</taxon>
        <taxon>Capitellidae</taxon>
        <taxon>Capitella</taxon>
    </lineage>
</organism>
<accession>R7UXG8</accession>
<protein>
    <recommendedName>
        <fullName evidence="4">CR-type domain-containing protein</fullName>
    </recommendedName>
</protein>
<evidence type="ECO:0008006" key="4">
    <source>
        <dbReference type="Google" id="ProtNLM"/>
    </source>
</evidence>
<reference evidence="2" key="3">
    <citation type="submission" date="2015-06" db="UniProtKB">
        <authorList>
            <consortium name="EnsemblMetazoa"/>
        </authorList>
    </citation>
    <scope>IDENTIFICATION</scope>
</reference>
<feature type="non-terminal residue" evidence="1">
    <location>
        <position position="1"/>
    </location>
</feature>
<evidence type="ECO:0000313" key="3">
    <source>
        <dbReference type="Proteomes" id="UP000014760"/>
    </source>
</evidence>
<proteinExistence type="predicted"/>
<dbReference type="Proteomes" id="UP000014760">
    <property type="component" value="Unassembled WGS sequence"/>
</dbReference>
<dbReference type="OMA" id="QQCCCCI"/>
<evidence type="ECO:0000313" key="1">
    <source>
        <dbReference type="EMBL" id="ELU08076.1"/>
    </source>
</evidence>
<reference evidence="3" key="1">
    <citation type="submission" date="2012-12" db="EMBL/GenBank/DDBJ databases">
        <authorList>
            <person name="Hellsten U."/>
            <person name="Grimwood J."/>
            <person name="Chapman J.A."/>
            <person name="Shapiro H."/>
            <person name="Aerts A."/>
            <person name="Otillar R.P."/>
            <person name="Terry A.Y."/>
            <person name="Boore J.L."/>
            <person name="Simakov O."/>
            <person name="Marletaz F."/>
            <person name="Cho S.-J."/>
            <person name="Edsinger-Gonzales E."/>
            <person name="Havlak P."/>
            <person name="Kuo D.-H."/>
            <person name="Larsson T."/>
            <person name="Lv J."/>
            <person name="Arendt D."/>
            <person name="Savage R."/>
            <person name="Osoegawa K."/>
            <person name="de Jong P."/>
            <person name="Lindberg D.R."/>
            <person name="Seaver E.C."/>
            <person name="Weisblat D.A."/>
            <person name="Putnam N.H."/>
            <person name="Grigoriev I.V."/>
            <person name="Rokhsar D.S."/>
        </authorList>
    </citation>
    <scope>NUCLEOTIDE SEQUENCE</scope>
    <source>
        <strain evidence="3">I ESC-2004</strain>
    </source>
</reference>
<dbReference type="AlphaFoldDB" id="R7UXG8"/>
<keyword evidence="3" id="KW-1185">Reference proteome</keyword>
<dbReference type="EnsemblMetazoa" id="CapteT138252">
    <property type="protein sequence ID" value="CapteP138252"/>
    <property type="gene ID" value="CapteG138252"/>
</dbReference>
<reference evidence="1 3" key="2">
    <citation type="journal article" date="2013" name="Nature">
        <title>Insights into bilaterian evolution from three spiralian genomes.</title>
        <authorList>
            <person name="Simakov O."/>
            <person name="Marletaz F."/>
            <person name="Cho S.J."/>
            <person name="Edsinger-Gonzales E."/>
            <person name="Havlak P."/>
            <person name="Hellsten U."/>
            <person name="Kuo D.H."/>
            <person name="Larsson T."/>
            <person name="Lv J."/>
            <person name="Arendt D."/>
            <person name="Savage R."/>
            <person name="Osoegawa K."/>
            <person name="de Jong P."/>
            <person name="Grimwood J."/>
            <person name="Chapman J.A."/>
            <person name="Shapiro H."/>
            <person name="Aerts A."/>
            <person name="Otillar R.P."/>
            <person name="Terry A.Y."/>
            <person name="Boore J.L."/>
            <person name="Grigoriev I.V."/>
            <person name="Lindberg D.R."/>
            <person name="Seaver E.C."/>
            <person name="Weisblat D.A."/>
            <person name="Putnam N.H."/>
            <person name="Rokhsar D.S."/>
        </authorList>
    </citation>
    <scope>NUCLEOTIDE SEQUENCE</scope>
    <source>
        <strain evidence="1 3">I ESC-2004</strain>
    </source>
</reference>
<dbReference type="OrthoDB" id="3355217at2759"/>
<dbReference type="EMBL" id="AMQN01006860">
    <property type="status" value="NOT_ANNOTATED_CDS"/>
    <property type="molecule type" value="Genomic_DNA"/>
</dbReference>
<dbReference type="InterPro" id="IPR052789">
    <property type="entry name" value="SSUH2_homolog"/>
</dbReference>